<dbReference type="EMBL" id="BPLQ01012603">
    <property type="protein sequence ID" value="GIY66456.1"/>
    <property type="molecule type" value="Genomic_DNA"/>
</dbReference>
<comment type="caution">
    <text evidence="2">The sequence shown here is derived from an EMBL/GenBank/DDBJ whole genome shotgun (WGS) entry which is preliminary data.</text>
</comment>
<evidence type="ECO:0000313" key="3">
    <source>
        <dbReference type="Proteomes" id="UP001054837"/>
    </source>
</evidence>
<name>A0AAV4V7Y7_9ARAC</name>
<accession>A0AAV4V7Y7</accession>
<feature type="compositionally biased region" description="Polar residues" evidence="1">
    <location>
        <begin position="1"/>
        <end position="11"/>
    </location>
</feature>
<organism evidence="2 3">
    <name type="scientific">Caerostris darwini</name>
    <dbReference type="NCBI Taxonomy" id="1538125"/>
    <lineage>
        <taxon>Eukaryota</taxon>
        <taxon>Metazoa</taxon>
        <taxon>Ecdysozoa</taxon>
        <taxon>Arthropoda</taxon>
        <taxon>Chelicerata</taxon>
        <taxon>Arachnida</taxon>
        <taxon>Araneae</taxon>
        <taxon>Araneomorphae</taxon>
        <taxon>Entelegynae</taxon>
        <taxon>Araneoidea</taxon>
        <taxon>Araneidae</taxon>
        <taxon>Caerostris</taxon>
    </lineage>
</organism>
<evidence type="ECO:0000313" key="2">
    <source>
        <dbReference type="EMBL" id="GIY66456.1"/>
    </source>
</evidence>
<evidence type="ECO:0000256" key="1">
    <source>
        <dbReference type="SAM" id="MobiDB-lite"/>
    </source>
</evidence>
<gene>
    <name evidence="2" type="ORF">CDAR_55792</name>
</gene>
<protein>
    <submittedName>
        <fullName evidence="2">Uncharacterized protein</fullName>
    </submittedName>
</protein>
<proteinExistence type="predicted"/>
<sequence length="100" mass="11576">MLYESNNSSEALNIDENNSSEEDSSCKNLHNEDQYCFQNSDDDIIPKKKLRYESEVEEFSSHSLLQTNDSKFKFFAPKKNEHTSAVLKGDLERSFLTESK</sequence>
<reference evidence="2 3" key="1">
    <citation type="submission" date="2021-06" db="EMBL/GenBank/DDBJ databases">
        <title>Caerostris darwini draft genome.</title>
        <authorList>
            <person name="Kono N."/>
            <person name="Arakawa K."/>
        </authorList>
    </citation>
    <scope>NUCLEOTIDE SEQUENCE [LARGE SCALE GENOMIC DNA]</scope>
</reference>
<feature type="region of interest" description="Disordered" evidence="1">
    <location>
        <begin position="1"/>
        <end position="27"/>
    </location>
</feature>
<keyword evidence="3" id="KW-1185">Reference proteome</keyword>
<dbReference type="AlphaFoldDB" id="A0AAV4V7Y7"/>
<dbReference type="Proteomes" id="UP001054837">
    <property type="component" value="Unassembled WGS sequence"/>
</dbReference>